<protein>
    <submittedName>
        <fullName evidence="2">Protein refolding chaperone Spy/CpxP family</fullName>
    </submittedName>
</protein>
<evidence type="ECO:0000313" key="3">
    <source>
        <dbReference type="Proteomes" id="UP000199626"/>
    </source>
</evidence>
<proteinExistence type="predicted"/>
<organism evidence="2 3">
    <name type="scientific">Pseudidiomarina indica</name>
    <dbReference type="NCBI Taxonomy" id="1159017"/>
    <lineage>
        <taxon>Bacteria</taxon>
        <taxon>Pseudomonadati</taxon>
        <taxon>Pseudomonadota</taxon>
        <taxon>Gammaproteobacteria</taxon>
        <taxon>Alteromonadales</taxon>
        <taxon>Idiomarinaceae</taxon>
        <taxon>Pseudidiomarina</taxon>
    </lineage>
</organism>
<reference evidence="3" key="1">
    <citation type="submission" date="2016-10" db="EMBL/GenBank/DDBJ databases">
        <authorList>
            <person name="Varghese N."/>
            <person name="Submissions S."/>
        </authorList>
    </citation>
    <scope>NUCLEOTIDE SEQUENCE [LARGE SCALE GENOMIC DNA]</scope>
    <source>
        <strain evidence="3">CGMCC 1.10824</strain>
    </source>
</reference>
<dbReference type="Proteomes" id="UP000199626">
    <property type="component" value="Unassembled WGS sequence"/>
</dbReference>
<dbReference type="Gene3D" id="1.20.120.1490">
    <property type="match status" value="1"/>
</dbReference>
<dbReference type="AlphaFoldDB" id="A0A1G6AMY8"/>
<dbReference type="OrthoDB" id="7353511at2"/>
<evidence type="ECO:0000313" key="2">
    <source>
        <dbReference type="EMBL" id="SDB09752.1"/>
    </source>
</evidence>
<keyword evidence="1" id="KW-0732">Signal</keyword>
<feature type="chain" id="PRO_5011517314" evidence="1">
    <location>
        <begin position="22"/>
        <end position="183"/>
    </location>
</feature>
<keyword evidence="3" id="KW-1185">Reference proteome</keyword>
<feature type="signal peptide" evidence="1">
    <location>
        <begin position="1"/>
        <end position="21"/>
    </location>
</feature>
<evidence type="ECO:0000256" key="1">
    <source>
        <dbReference type="SAM" id="SignalP"/>
    </source>
</evidence>
<sequence>MNIGMTAVFVTALSVAGLALASESSPYAGEESREIKALSKSEIDGLLAGKGMGYGKAAELNGYPGPAHVLELGDELSLTASQRQETEIVFAQMETAAKALGADLVAAERALDQAFRSKKIDESSLSELVKKIGDAESRLRVVHLRAHLQQTEILNDQQISKYMALRGYSRAGHGNHHKHHHGR</sequence>
<gene>
    <name evidence="2" type="ORF">SAMN02927930_00353</name>
</gene>
<accession>A0A1G6AMY8</accession>
<dbReference type="EMBL" id="FMXN01000002">
    <property type="protein sequence ID" value="SDB09752.1"/>
    <property type="molecule type" value="Genomic_DNA"/>
</dbReference>
<dbReference type="RefSeq" id="WP_092591143.1">
    <property type="nucleotide sequence ID" value="NZ_FMXN01000002.1"/>
</dbReference>
<name>A0A1G6AMY8_9GAMM</name>
<dbReference type="STRING" id="1159017.SAMN02927930_00353"/>